<dbReference type="VEuPathDB" id="VectorBase:PPAI009626"/>
<dbReference type="RefSeq" id="XP_055702938.1">
    <property type="nucleotide sequence ID" value="XM_055846963.1"/>
</dbReference>
<feature type="region of interest" description="Disordered" evidence="2">
    <location>
        <begin position="375"/>
        <end position="431"/>
    </location>
</feature>
<evidence type="ECO:0000313" key="4">
    <source>
        <dbReference type="Proteomes" id="UP000092462"/>
    </source>
</evidence>
<accession>A0A1B0DMN4</accession>
<evidence type="ECO:0000256" key="2">
    <source>
        <dbReference type="SAM" id="MobiDB-lite"/>
    </source>
</evidence>
<dbReference type="AlphaFoldDB" id="A0A1B0DMN4"/>
<dbReference type="OrthoDB" id="6363430at2759"/>
<protein>
    <submittedName>
        <fullName evidence="3">Uncharacterized protein</fullName>
    </submittedName>
</protein>
<dbReference type="EMBL" id="AJVK01007025">
    <property type="status" value="NOT_ANNOTATED_CDS"/>
    <property type="molecule type" value="Genomic_DNA"/>
</dbReference>
<feature type="region of interest" description="Disordered" evidence="2">
    <location>
        <begin position="84"/>
        <end position="127"/>
    </location>
</feature>
<feature type="compositionally biased region" description="Low complexity" evidence="2">
    <location>
        <begin position="528"/>
        <end position="545"/>
    </location>
</feature>
<dbReference type="Proteomes" id="UP000092462">
    <property type="component" value="Unassembled WGS sequence"/>
</dbReference>
<dbReference type="EMBL" id="AJVK01007026">
    <property type="status" value="NOT_ANNOTATED_CDS"/>
    <property type="molecule type" value="Genomic_DNA"/>
</dbReference>
<keyword evidence="1" id="KW-0175">Coiled coil</keyword>
<name>A0A1B0DMN4_PHLPP</name>
<feature type="compositionally biased region" description="Low complexity" evidence="2">
    <location>
        <begin position="155"/>
        <end position="168"/>
    </location>
</feature>
<feature type="compositionally biased region" description="Low complexity" evidence="2">
    <location>
        <begin position="465"/>
        <end position="482"/>
    </location>
</feature>
<feature type="region of interest" description="Disordered" evidence="2">
    <location>
        <begin position="465"/>
        <end position="559"/>
    </location>
</feature>
<feature type="coiled-coil region" evidence="1">
    <location>
        <begin position="43"/>
        <end position="77"/>
    </location>
</feature>
<dbReference type="GeneID" id="129801689"/>
<feature type="region of interest" description="Disordered" evidence="2">
    <location>
        <begin position="154"/>
        <end position="174"/>
    </location>
</feature>
<feature type="compositionally biased region" description="Basic and acidic residues" evidence="2">
    <location>
        <begin position="483"/>
        <end position="497"/>
    </location>
</feature>
<evidence type="ECO:0000313" key="3">
    <source>
        <dbReference type="EnsemblMetazoa" id="PPAI009626-PA"/>
    </source>
</evidence>
<dbReference type="EMBL" id="AJVK01007024">
    <property type="status" value="NOT_ANNOTATED_CDS"/>
    <property type="molecule type" value="Genomic_DNA"/>
</dbReference>
<dbReference type="KEGG" id="ppap:129801689"/>
<keyword evidence="4" id="KW-1185">Reference proteome</keyword>
<evidence type="ECO:0000256" key="1">
    <source>
        <dbReference type="SAM" id="Coils"/>
    </source>
</evidence>
<dbReference type="EnsemblMetazoa" id="PPAI009626-RA">
    <property type="protein sequence ID" value="PPAI009626-PA"/>
    <property type="gene ID" value="PPAI009626"/>
</dbReference>
<sequence>MLRERRRHANFKPNRRLDRKSSRGMIFENEELRLRTININAEVERGQSDIRKLRRENDQLRREIWCLRDEYDRLDKLLRQNLKEGGKNVSDSEDSGESCDTCGEEDDEAIEEEEEAEEPQEGVETTENEQNNLKANLHVKFDHLSIVSEENLACSGSSSSHTSPLHQSAFSALSPPETPDLPKIHDLQSVGPPLSHFENIFSSIPYEDIEKCIEKPVTETAIPRLEVPLQSATSEGRKSPNVPRNFQSGGNLEDLLQDIEVLSQGILQMQNQTREGAPSTNPETPKMTKYRSEVNLVLSTGGQETEEAQKPDIILMQSEIKPPEPMPILSALYPHQPERRSILQQQKAVSKDNSFDTNMILAHLPSISSHILTPKILNSDDGPSSSSGENRGKSTMAEAHETQGASEGEKNKEKTSNCPSSEDSRRKTRRVSLYFNGKKNEEPLVKEASNAAPPKVALGFERISGESSSATPAPGPSTAPTEEPQRKTHRKNSEVPKHKSKKRSHRNSDRNSHNTPSDDALAFMTGERNSVASSRESSASASTRSQKSRRISINSHAGGKIPWCACWGNGCI</sequence>
<feature type="compositionally biased region" description="Acidic residues" evidence="2">
    <location>
        <begin position="91"/>
        <end position="127"/>
    </location>
</feature>
<dbReference type="VEuPathDB" id="VectorBase:PPAPM1_002832"/>
<proteinExistence type="predicted"/>
<organism evidence="3 4">
    <name type="scientific">Phlebotomus papatasi</name>
    <name type="common">Sandfly</name>
    <dbReference type="NCBI Taxonomy" id="29031"/>
    <lineage>
        <taxon>Eukaryota</taxon>
        <taxon>Metazoa</taxon>
        <taxon>Ecdysozoa</taxon>
        <taxon>Arthropoda</taxon>
        <taxon>Hexapoda</taxon>
        <taxon>Insecta</taxon>
        <taxon>Pterygota</taxon>
        <taxon>Neoptera</taxon>
        <taxon>Endopterygota</taxon>
        <taxon>Diptera</taxon>
        <taxon>Nematocera</taxon>
        <taxon>Psychodoidea</taxon>
        <taxon>Psychodidae</taxon>
        <taxon>Phlebotomus</taxon>
        <taxon>Phlebotomus</taxon>
    </lineage>
</organism>
<dbReference type="RefSeq" id="XP_055702939.1">
    <property type="nucleotide sequence ID" value="XM_055846964.1"/>
</dbReference>
<reference evidence="3" key="1">
    <citation type="submission" date="2022-08" db="UniProtKB">
        <authorList>
            <consortium name="EnsemblMetazoa"/>
        </authorList>
    </citation>
    <scope>IDENTIFICATION</scope>
    <source>
        <strain evidence="3">Israel</strain>
    </source>
</reference>